<dbReference type="AlphaFoldDB" id="K1W3V0"/>
<gene>
    <name evidence="4" type="ORF">A1Q2_02156</name>
</gene>
<dbReference type="GO" id="GO:0016887">
    <property type="term" value="F:ATP hydrolysis activity"/>
    <property type="evidence" value="ECO:0007669"/>
    <property type="project" value="RHEA"/>
</dbReference>
<comment type="caution">
    <text evidence="4">The sequence shown here is derived from an EMBL/GenBank/DDBJ whole genome shotgun (WGS) entry which is preliminary data.</text>
</comment>
<feature type="compositionally biased region" description="Low complexity" evidence="2">
    <location>
        <begin position="167"/>
        <end position="176"/>
    </location>
</feature>
<keyword evidence="1" id="KW-0227">DNA damage</keyword>
<evidence type="ECO:0000313" key="5">
    <source>
        <dbReference type="Proteomes" id="UP000006757"/>
    </source>
</evidence>
<dbReference type="eggNOG" id="KOG0987">
    <property type="taxonomic scope" value="Eukaryota"/>
</dbReference>
<proteinExistence type="inferred from homology"/>
<comment type="cofactor">
    <cofactor evidence="1">
        <name>Mg(2+)</name>
        <dbReference type="ChEBI" id="CHEBI:18420"/>
    </cofactor>
</comment>
<feature type="domain" description="AAA+ ATPase" evidence="3">
    <location>
        <begin position="220"/>
        <end position="347"/>
    </location>
</feature>
<dbReference type="GO" id="GO:0006281">
    <property type="term" value="P:DNA repair"/>
    <property type="evidence" value="ECO:0007669"/>
    <property type="project" value="UniProtKB-KW"/>
</dbReference>
<dbReference type="Gene3D" id="3.40.50.300">
    <property type="entry name" value="P-loop containing nucleotide triphosphate hydrolases"/>
    <property type="match status" value="2"/>
</dbReference>
<dbReference type="STRING" id="1220162.K1W3V0"/>
<dbReference type="SUPFAM" id="SSF52540">
    <property type="entry name" value="P-loop containing nucleoside triphosphate hydrolases"/>
    <property type="match status" value="2"/>
</dbReference>
<dbReference type="PANTHER" id="PTHR47642">
    <property type="entry name" value="ATP-DEPENDENT DNA HELICASE"/>
    <property type="match status" value="1"/>
</dbReference>
<feature type="region of interest" description="Disordered" evidence="2">
    <location>
        <begin position="103"/>
        <end position="145"/>
    </location>
</feature>
<dbReference type="OrthoDB" id="2560219at2759"/>
<dbReference type="InParanoid" id="K1W3V0"/>
<comment type="catalytic activity">
    <reaction evidence="1">
        <text>ATP + H2O = ADP + phosphate + H(+)</text>
        <dbReference type="Rhea" id="RHEA:13065"/>
        <dbReference type="ChEBI" id="CHEBI:15377"/>
        <dbReference type="ChEBI" id="CHEBI:15378"/>
        <dbReference type="ChEBI" id="CHEBI:30616"/>
        <dbReference type="ChEBI" id="CHEBI:43474"/>
        <dbReference type="ChEBI" id="CHEBI:456216"/>
        <dbReference type="EC" id="5.6.2.3"/>
    </reaction>
</comment>
<dbReference type="GO" id="GO:0043139">
    <property type="term" value="F:5'-3' DNA helicase activity"/>
    <property type="evidence" value="ECO:0007669"/>
    <property type="project" value="UniProtKB-EC"/>
</dbReference>
<organism evidence="4 5">
    <name type="scientific">Trichosporon asahii var. asahii (strain CBS 8904)</name>
    <name type="common">Yeast</name>
    <dbReference type="NCBI Taxonomy" id="1220162"/>
    <lineage>
        <taxon>Eukaryota</taxon>
        <taxon>Fungi</taxon>
        <taxon>Dikarya</taxon>
        <taxon>Basidiomycota</taxon>
        <taxon>Agaricomycotina</taxon>
        <taxon>Tremellomycetes</taxon>
        <taxon>Trichosporonales</taxon>
        <taxon>Trichosporonaceae</taxon>
        <taxon>Trichosporon</taxon>
    </lineage>
</organism>
<accession>K1W3V0</accession>
<evidence type="ECO:0000256" key="2">
    <source>
        <dbReference type="SAM" id="MobiDB-lite"/>
    </source>
</evidence>
<dbReference type="EMBL" id="AMBO01000246">
    <property type="protein sequence ID" value="EKD03573.1"/>
    <property type="molecule type" value="Genomic_DNA"/>
</dbReference>
<dbReference type="GO" id="GO:0005524">
    <property type="term" value="F:ATP binding"/>
    <property type="evidence" value="ECO:0007669"/>
    <property type="project" value="UniProtKB-KW"/>
</dbReference>
<keyword evidence="1" id="KW-0233">DNA recombination</keyword>
<dbReference type="EC" id="5.6.2.3" evidence="1"/>
<dbReference type="Proteomes" id="UP000006757">
    <property type="component" value="Unassembled WGS sequence"/>
</dbReference>
<keyword evidence="1" id="KW-0234">DNA repair</keyword>
<dbReference type="Gene3D" id="3.40.970.10">
    <property type="entry name" value="Ribonuclease H1, N-terminal domain"/>
    <property type="match status" value="1"/>
</dbReference>
<keyword evidence="5" id="KW-1185">Reference proteome</keyword>
<evidence type="ECO:0000259" key="3">
    <source>
        <dbReference type="SMART" id="SM00382"/>
    </source>
</evidence>
<dbReference type="Pfam" id="PF01693">
    <property type="entry name" value="Cauli_VI"/>
    <property type="match status" value="1"/>
</dbReference>
<dbReference type="GO" id="GO:0006310">
    <property type="term" value="P:DNA recombination"/>
    <property type="evidence" value="ECO:0007669"/>
    <property type="project" value="UniProtKB-KW"/>
</dbReference>
<comment type="similarity">
    <text evidence="1">Belongs to the helicase family.</text>
</comment>
<dbReference type="Pfam" id="PF05970">
    <property type="entry name" value="PIF1"/>
    <property type="match status" value="2"/>
</dbReference>
<dbReference type="CDD" id="cd18037">
    <property type="entry name" value="DEXSc_Pif1_like"/>
    <property type="match status" value="1"/>
</dbReference>
<dbReference type="SMART" id="SM00382">
    <property type="entry name" value="AAA"/>
    <property type="match status" value="1"/>
</dbReference>
<keyword evidence="1" id="KW-0378">Hydrolase</keyword>
<dbReference type="SUPFAM" id="SSF55658">
    <property type="entry name" value="L9 N-domain-like"/>
    <property type="match status" value="1"/>
</dbReference>
<dbReference type="InterPro" id="IPR027417">
    <property type="entry name" value="P-loop_NTPase"/>
</dbReference>
<keyword evidence="1" id="KW-0347">Helicase</keyword>
<keyword evidence="1" id="KW-0547">Nucleotide-binding</keyword>
<dbReference type="InterPro" id="IPR051055">
    <property type="entry name" value="PIF1_helicase"/>
</dbReference>
<sequence>MRSARPPPGESTFPALRDASRNGTSATLLWLSQPPGVPWSGTMSSYQPNYTAVAKGRNPGIYASFEEALKQTEGFPGAYFRSFPDHFEASEWLKSESRKPANNYYNKFNRSKKKKAKLGPSRSLVTLSDDEPEPTMTDGKWSRSAKNQVEDYLRAMKETPLLPPQPSQSQPSISLVSDDEDGDEPVMKDGKWTPSAEVEVPEELASLSPQQKEVLDRILRGENIFFTGAAGTGKSHLFRAIIKALRGSIGGARQVAVTASTGMAALGSTEAWRKTDVLLVDEISMISGELLDKLDQIGRVVRRRSTPFGGLQVIFCGDFFQLPPVADHDGPKPKYAFDADVWDRAFPRSNRITLQQVFRQSEESLVTALEHIRRGRMTKEASALLTRCNRPVQCPEGTRPVQLYSRRYQVEQVNNQNLASLPGSPQVYRAIDIGGQTTNGYEVSQEQATRTLNSHTRWPESIALKVGAQNWAPGLVNGSTGKVVGFSTMADFGVDDDGAKKLPKADRDADGADRGPLYPVVDFEAKNGLKRPPVLVPTMEVSVENARNKMEAKRIQVPLILACRVKVDLQGTFDDGQAYVALSRATSLDGLELRGFNLKHIMVSKRVLAWAEEADEDDEFDAFFAANAEELDALTSSQAAPMGMA</sequence>
<dbReference type="HOGENOM" id="CLU_428404_0_0_1"/>
<dbReference type="InterPro" id="IPR009027">
    <property type="entry name" value="Ribosomal_bL9/RNase_H1_N"/>
</dbReference>
<dbReference type="InterPro" id="IPR037056">
    <property type="entry name" value="RNase_H1_N_sf"/>
</dbReference>
<name>K1W3V0_TRIAC</name>
<dbReference type="InterPro" id="IPR011320">
    <property type="entry name" value="RNase_H1_N"/>
</dbReference>
<keyword evidence="1" id="KW-0067">ATP-binding</keyword>
<dbReference type="GO" id="GO:0000723">
    <property type="term" value="P:telomere maintenance"/>
    <property type="evidence" value="ECO:0007669"/>
    <property type="project" value="InterPro"/>
</dbReference>
<dbReference type="PANTHER" id="PTHR47642:SF5">
    <property type="entry name" value="ATP-DEPENDENT DNA HELICASE"/>
    <property type="match status" value="1"/>
</dbReference>
<feature type="region of interest" description="Disordered" evidence="2">
    <location>
        <begin position="159"/>
        <end position="193"/>
    </location>
</feature>
<evidence type="ECO:0000313" key="4">
    <source>
        <dbReference type="EMBL" id="EKD03573.1"/>
    </source>
</evidence>
<protein>
    <recommendedName>
        <fullName evidence="1">ATP-dependent DNA helicase</fullName>
        <ecNumber evidence="1">5.6.2.3</ecNumber>
    </recommendedName>
</protein>
<dbReference type="InterPro" id="IPR010285">
    <property type="entry name" value="DNA_helicase_pif1-like_DEAD"/>
</dbReference>
<dbReference type="InterPro" id="IPR003593">
    <property type="entry name" value="AAA+_ATPase"/>
</dbReference>
<evidence type="ECO:0000256" key="1">
    <source>
        <dbReference type="RuleBase" id="RU363044"/>
    </source>
</evidence>
<reference evidence="4 5" key="1">
    <citation type="journal article" date="2012" name="Eukaryot. Cell">
        <title>Genome sequence of the Trichosporon asahii environmental strain CBS 8904.</title>
        <authorList>
            <person name="Yang R.Y."/>
            <person name="Li H.T."/>
            <person name="Zhu H."/>
            <person name="Zhou G.P."/>
            <person name="Wang M."/>
            <person name="Wang L."/>
        </authorList>
    </citation>
    <scope>NUCLEOTIDE SEQUENCE [LARGE SCALE GENOMIC DNA]</scope>
    <source>
        <strain evidence="4 5">CBS 8904</strain>
    </source>
</reference>